<dbReference type="AlphaFoldDB" id="A0A976FJB6"/>
<accession>A0A976FJB6</accession>
<comment type="caution">
    <text evidence="2">The sequence shown here is derived from an EMBL/GenBank/DDBJ whole genome shotgun (WGS) entry which is preliminary data.</text>
</comment>
<dbReference type="KEGG" id="blac:94346614"/>
<reference evidence="2 3" key="1">
    <citation type="journal article" date="2021" name="Genome Biol.">
        <title>AFLAP: assembly-free linkage analysis pipeline using k-mers from genome sequencing data.</title>
        <authorList>
            <person name="Fletcher K."/>
            <person name="Zhang L."/>
            <person name="Gil J."/>
            <person name="Han R."/>
            <person name="Cavanaugh K."/>
            <person name="Michelmore R."/>
        </authorList>
    </citation>
    <scope>NUCLEOTIDE SEQUENCE [LARGE SCALE GENOMIC DNA]</scope>
    <source>
        <strain evidence="2 3">SF5</strain>
    </source>
</reference>
<protein>
    <submittedName>
        <fullName evidence="2">Uncharacterized protein</fullName>
    </submittedName>
</protein>
<evidence type="ECO:0000256" key="1">
    <source>
        <dbReference type="SAM" id="MobiDB-lite"/>
    </source>
</evidence>
<feature type="region of interest" description="Disordered" evidence="1">
    <location>
        <begin position="1"/>
        <end position="26"/>
    </location>
</feature>
<evidence type="ECO:0000313" key="2">
    <source>
        <dbReference type="EMBL" id="TDH67656.1"/>
    </source>
</evidence>
<dbReference type="Proteomes" id="UP000294530">
    <property type="component" value="Unassembled WGS sequence"/>
</dbReference>
<dbReference type="EMBL" id="SHOA02000013">
    <property type="protein sequence ID" value="TDH67656.1"/>
    <property type="molecule type" value="Genomic_DNA"/>
</dbReference>
<gene>
    <name evidence="2" type="ORF">CCR75_002846</name>
</gene>
<dbReference type="GeneID" id="94346614"/>
<feature type="region of interest" description="Disordered" evidence="1">
    <location>
        <begin position="39"/>
        <end position="60"/>
    </location>
</feature>
<organism evidence="2 3">
    <name type="scientific">Bremia lactucae</name>
    <name type="common">Lettuce downy mildew</name>
    <dbReference type="NCBI Taxonomy" id="4779"/>
    <lineage>
        <taxon>Eukaryota</taxon>
        <taxon>Sar</taxon>
        <taxon>Stramenopiles</taxon>
        <taxon>Oomycota</taxon>
        <taxon>Peronosporomycetes</taxon>
        <taxon>Peronosporales</taxon>
        <taxon>Peronosporaceae</taxon>
        <taxon>Bremia</taxon>
    </lineage>
</organism>
<proteinExistence type="predicted"/>
<keyword evidence="3" id="KW-1185">Reference proteome</keyword>
<dbReference type="RefSeq" id="XP_067817155.1">
    <property type="nucleotide sequence ID" value="XM_067960943.1"/>
</dbReference>
<name>A0A976FJB6_BRELC</name>
<evidence type="ECO:0000313" key="3">
    <source>
        <dbReference type="Proteomes" id="UP000294530"/>
    </source>
</evidence>
<sequence>MGNALSCYKTTKKNTSTTSDANELRDDFDLRTEPYIATPTHAAQVKEKNAFPENVQKDVK</sequence>
<feature type="compositionally biased region" description="Basic and acidic residues" evidence="1">
    <location>
        <begin position="44"/>
        <end position="60"/>
    </location>
</feature>